<feature type="region of interest" description="Disordered" evidence="1">
    <location>
        <begin position="124"/>
        <end position="163"/>
    </location>
</feature>
<sequence length="163" mass="17656">MRDVPASPVAVSLVFVGMLASRALRLSSAVSGSRRSSCPDLAGGPRTGFKLLPLKQLRPLWQEHRGETVILAVTAVAIVAVSMFEGVLIGLVLAIAKTAWETSHIHMETTDTRHEPILTPMASIRFGSFPPDEAPPPRNTLRTRGGPRLPARARREPGGPRRR</sequence>
<keyword evidence="2" id="KW-1133">Transmembrane helix</keyword>
<reference evidence="3 4" key="1">
    <citation type="journal article" date="2019" name="Int. J. Syst. Evol. Microbiol.">
        <title>The Global Catalogue of Microorganisms (GCM) 10K type strain sequencing project: providing services to taxonomists for standard genome sequencing and annotation.</title>
        <authorList>
            <consortium name="The Broad Institute Genomics Platform"/>
            <consortium name="The Broad Institute Genome Sequencing Center for Infectious Disease"/>
            <person name="Wu L."/>
            <person name="Ma J."/>
        </authorList>
    </citation>
    <scope>NUCLEOTIDE SEQUENCE [LARGE SCALE GENOMIC DNA]</scope>
    <source>
        <strain evidence="3 4">JCM 11444</strain>
    </source>
</reference>
<evidence type="ECO:0000313" key="4">
    <source>
        <dbReference type="Proteomes" id="UP001500418"/>
    </source>
</evidence>
<evidence type="ECO:0000313" key="3">
    <source>
        <dbReference type="EMBL" id="GAA0942739.1"/>
    </source>
</evidence>
<accession>A0ABN1QHD0</accession>
<proteinExistence type="predicted"/>
<keyword evidence="2" id="KW-0472">Membrane</keyword>
<evidence type="ECO:0000256" key="1">
    <source>
        <dbReference type="SAM" id="MobiDB-lite"/>
    </source>
</evidence>
<organism evidence="3 4">
    <name type="scientific">Streptomyces rhizosphaericus</name>
    <dbReference type="NCBI Taxonomy" id="114699"/>
    <lineage>
        <taxon>Bacteria</taxon>
        <taxon>Bacillati</taxon>
        <taxon>Actinomycetota</taxon>
        <taxon>Actinomycetes</taxon>
        <taxon>Kitasatosporales</taxon>
        <taxon>Streptomycetaceae</taxon>
        <taxon>Streptomyces</taxon>
        <taxon>Streptomyces violaceusniger group</taxon>
    </lineage>
</organism>
<evidence type="ECO:0008006" key="5">
    <source>
        <dbReference type="Google" id="ProtNLM"/>
    </source>
</evidence>
<name>A0ABN1QHD0_9ACTN</name>
<dbReference type="Proteomes" id="UP001500418">
    <property type="component" value="Unassembled WGS sequence"/>
</dbReference>
<keyword evidence="4" id="KW-1185">Reference proteome</keyword>
<evidence type="ECO:0000256" key="2">
    <source>
        <dbReference type="SAM" id="Phobius"/>
    </source>
</evidence>
<dbReference type="EMBL" id="BAAAID010000043">
    <property type="protein sequence ID" value="GAA0942739.1"/>
    <property type="molecule type" value="Genomic_DNA"/>
</dbReference>
<feature type="transmembrane region" description="Helical" evidence="2">
    <location>
        <begin position="69"/>
        <end position="96"/>
    </location>
</feature>
<keyword evidence="2" id="KW-0812">Transmembrane</keyword>
<feature type="compositionally biased region" description="Basic and acidic residues" evidence="1">
    <location>
        <begin position="153"/>
        <end position="163"/>
    </location>
</feature>
<gene>
    <name evidence="3" type="ORF">GCM10009575_059260</name>
</gene>
<comment type="caution">
    <text evidence="3">The sequence shown here is derived from an EMBL/GenBank/DDBJ whole genome shotgun (WGS) entry which is preliminary data.</text>
</comment>
<protein>
    <recommendedName>
        <fullName evidence="5">SLC26A/SulP transporter domain-containing protein</fullName>
    </recommendedName>
</protein>